<dbReference type="FunFam" id="3.40.50.1010:FF:000037">
    <property type="entry name" value="Rad2-like endonuclease, putative (AFU_orthologue AFUA_3G13260)"/>
    <property type="match status" value="1"/>
</dbReference>
<dbReference type="InterPro" id="IPR006084">
    <property type="entry name" value="XPG/Rad2"/>
</dbReference>
<gene>
    <name evidence="3" type="primary">FEN1A</name>
    <name evidence="3" type="ORF">Cob_v004056</name>
</gene>
<dbReference type="SMART" id="SM00485">
    <property type="entry name" value="XPGN"/>
    <property type="match status" value="1"/>
</dbReference>
<dbReference type="CDD" id="cd09870">
    <property type="entry name" value="PIN_YEN1"/>
    <property type="match status" value="1"/>
</dbReference>
<dbReference type="Gene3D" id="3.40.50.1010">
    <property type="entry name" value="5'-nuclease"/>
    <property type="match status" value="2"/>
</dbReference>
<evidence type="ECO:0000313" key="4">
    <source>
        <dbReference type="Proteomes" id="UP000014480"/>
    </source>
</evidence>
<accession>A0A484G0P4</accession>
<feature type="domain" description="XPG N-terminal" evidence="2">
    <location>
        <begin position="52"/>
        <end position="148"/>
    </location>
</feature>
<protein>
    <submittedName>
        <fullName evidence="3">Flap endonuclease 1-A</fullName>
    </submittedName>
</protein>
<dbReference type="SMART" id="SM00484">
    <property type="entry name" value="XPGI"/>
    <property type="match status" value="1"/>
</dbReference>
<sequence>MPSDYHYWTLHTYTWLVCLSRTKFALIFPVDTGGSKTLDFGIKSQTLRDFTMGIKGIYRELGPGRRVSLARLATEHLESSDRPLRLAVDIAIWQFQTQAARGGTNPAIRTLFYRLVRLLGLGIHPIFVFDGPHKPAFKRNRRSGRGDGVTTAMTKRLIRLFGFPVHDAPGEAEAECALLQQKGIVDAVLSEDVDTIMFGCTRTLRNWTAEGVRGPKTPTHVTLYDVNELVAAGTGLDRQGMVHLSADHRADAMEDMEREEMALVKRVSGRRRHHSTDGMPELRVVYVPAEIVKLDMSNEVDEALSIDRHGLALNNDDGFDIAVAGGEDSGGHNRTGAKHIYDPTITDSVWLPESLVKLSIPLMVEDWEEKQRAKAMRPATNGVSRVKNIKAPQHLGALDQWLQLTRGVAATTAANTYPRQHISKGPEKFMTNRTTACTSLSDRALSEVQPIEDHQVTAVIRADFFALDVPRKIPIAHNSTSETAAD</sequence>
<dbReference type="PRINTS" id="PR00853">
    <property type="entry name" value="XPGRADSUPER"/>
</dbReference>
<dbReference type="Pfam" id="PF18380">
    <property type="entry name" value="GEN1_C"/>
    <property type="match status" value="1"/>
</dbReference>
<dbReference type="GO" id="GO:0006974">
    <property type="term" value="P:DNA damage response"/>
    <property type="evidence" value="ECO:0007669"/>
    <property type="project" value="UniProtKB-ARBA"/>
</dbReference>
<dbReference type="AlphaFoldDB" id="A0A484G0P4"/>
<proteinExistence type="predicted"/>
<dbReference type="OrthoDB" id="2959108at2759"/>
<comment type="caution">
    <text evidence="3">The sequence shown here is derived from an EMBL/GenBank/DDBJ whole genome shotgun (WGS) entry which is preliminary data.</text>
</comment>
<reference evidence="4" key="2">
    <citation type="journal article" date="2019" name="Mol. Plant Microbe Interact.">
        <title>Genome sequence resources for four phytopathogenic fungi from the Colletotrichum orbiculare species complex.</title>
        <authorList>
            <person name="Gan P."/>
            <person name="Tsushima A."/>
            <person name="Narusaka M."/>
            <person name="Narusaka Y."/>
            <person name="Takano Y."/>
            <person name="Kubo Y."/>
            <person name="Shirasu K."/>
        </authorList>
    </citation>
    <scope>GENOME REANNOTATION</scope>
    <source>
        <strain evidence="4">104-T / ATCC 96160 / CBS 514.97 / LARS 414 / MAFF 240422</strain>
    </source>
</reference>
<dbReference type="EMBL" id="AMCV02000007">
    <property type="protein sequence ID" value="TDZ23007.1"/>
    <property type="molecule type" value="Genomic_DNA"/>
</dbReference>
<evidence type="ECO:0000259" key="2">
    <source>
        <dbReference type="SMART" id="SM00485"/>
    </source>
</evidence>
<evidence type="ECO:0000313" key="3">
    <source>
        <dbReference type="EMBL" id="TDZ23007.1"/>
    </source>
</evidence>
<dbReference type="SUPFAM" id="SSF88723">
    <property type="entry name" value="PIN domain-like"/>
    <property type="match status" value="1"/>
</dbReference>
<evidence type="ECO:0000259" key="1">
    <source>
        <dbReference type="SMART" id="SM00484"/>
    </source>
</evidence>
<keyword evidence="4" id="KW-1185">Reference proteome</keyword>
<dbReference type="InterPro" id="IPR041177">
    <property type="entry name" value="GEN1_C"/>
</dbReference>
<feature type="domain" description="XPG-I" evidence="1">
    <location>
        <begin position="159"/>
        <end position="236"/>
    </location>
</feature>
<dbReference type="InterPro" id="IPR029060">
    <property type="entry name" value="PIN-like_dom_sf"/>
</dbReference>
<dbReference type="Proteomes" id="UP000014480">
    <property type="component" value="Unassembled WGS sequence"/>
</dbReference>
<keyword evidence="3" id="KW-0378">Hydrolase</keyword>
<keyword evidence="3" id="KW-0540">Nuclease</keyword>
<dbReference type="InterPro" id="IPR006086">
    <property type="entry name" value="XPG-I_dom"/>
</dbReference>
<reference evidence="4" key="1">
    <citation type="journal article" date="2013" name="New Phytol.">
        <title>Comparative genomic and transcriptomic analyses reveal the hemibiotrophic stage shift of Colletotrichum fungi.</title>
        <authorList>
            <person name="Gan P."/>
            <person name="Ikeda K."/>
            <person name="Irieda H."/>
            <person name="Narusaka M."/>
            <person name="O'Connell R.J."/>
            <person name="Narusaka Y."/>
            <person name="Takano Y."/>
            <person name="Kubo Y."/>
            <person name="Shirasu K."/>
        </authorList>
    </citation>
    <scope>NUCLEOTIDE SEQUENCE [LARGE SCALE GENOMIC DNA]</scope>
    <source>
        <strain evidence="4">104-T / ATCC 96160 / CBS 514.97 / LARS 414 / MAFF 240422</strain>
    </source>
</reference>
<name>A0A484G0P4_COLOR</name>
<dbReference type="FunFam" id="3.40.50.1010:FF:000051">
    <property type="entry name" value="Rad2-like endonuclease, putative (AFU_orthologue AFUA_3G13260)"/>
    <property type="match status" value="1"/>
</dbReference>
<dbReference type="Pfam" id="PF00752">
    <property type="entry name" value="XPG_N"/>
    <property type="match status" value="1"/>
</dbReference>
<organism evidence="3 4">
    <name type="scientific">Colletotrichum orbiculare (strain 104-T / ATCC 96160 / CBS 514.97 / LARS 414 / MAFF 240422)</name>
    <name type="common">Cucumber anthracnose fungus</name>
    <name type="synonym">Colletotrichum lagenarium</name>
    <dbReference type="NCBI Taxonomy" id="1213857"/>
    <lineage>
        <taxon>Eukaryota</taxon>
        <taxon>Fungi</taxon>
        <taxon>Dikarya</taxon>
        <taxon>Ascomycota</taxon>
        <taxon>Pezizomycotina</taxon>
        <taxon>Sordariomycetes</taxon>
        <taxon>Hypocreomycetidae</taxon>
        <taxon>Glomerellales</taxon>
        <taxon>Glomerellaceae</taxon>
        <taxon>Colletotrichum</taxon>
        <taxon>Colletotrichum orbiculare species complex</taxon>
    </lineage>
</organism>
<dbReference type="PANTHER" id="PTHR11081:SF75">
    <property type="entry name" value="ENDONUCLEASE, PUTATIVE (AFU_ORTHOLOGUE AFUA_3G13260)-RELATED"/>
    <property type="match status" value="1"/>
</dbReference>
<dbReference type="PANTHER" id="PTHR11081">
    <property type="entry name" value="FLAP ENDONUCLEASE FAMILY MEMBER"/>
    <property type="match status" value="1"/>
</dbReference>
<dbReference type="Pfam" id="PF00867">
    <property type="entry name" value="XPG_I"/>
    <property type="match status" value="1"/>
</dbReference>
<dbReference type="GO" id="GO:0017108">
    <property type="term" value="F:5'-flap endonuclease activity"/>
    <property type="evidence" value="ECO:0007669"/>
    <property type="project" value="TreeGrafter"/>
</dbReference>
<dbReference type="InterPro" id="IPR006085">
    <property type="entry name" value="XPG_DNA_repair_N"/>
</dbReference>
<dbReference type="STRING" id="1213857.A0A484G0P4"/>
<keyword evidence="3" id="KW-0255">Endonuclease</keyword>